<dbReference type="PROSITE" id="PS50048">
    <property type="entry name" value="ZN2_CY6_FUNGAL_2"/>
    <property type="match status" value="1"/>
</dbReference>
<evidence type="ECO:0000313" key="6">
    <source>
        <dbReference type="EMBL" id="KZW04224.1"/>
    </source>
</evidence>
<dbReference type="SMART" id="SM00066">
    <property type="entry name" value="GAL4"/>
    <property type="match status" value="1"/>
</dbReference>
<dbReference type="PANTHER" id="PTHR31001:SF87">
    <property type="entry name" value="COL-21"/>
    <property type="match status" value="1"/>
</dbReference>
<dbReference type="GO" id="GO:0000981">
    <property type="term" value="F:DNA-binding transcription factor activity, RNA polymerase II-specific"/>
    <property type="evidence" value="ECO:0007669"/>
    <property type="project" value="InterPro"/>
</dbReference>
<reference evidence="6 7" key="1">
    <citation type="journal article" date="2016" name="Mol. Biol. Evol.">
        <title>Comparative Genomics of Early-Diverging Mushroom-Forming Fungi Provides Insights into the Origins of Lignocellulose Decay Capabilities.</title>
        <authorList>
            <person name="Nagy L.G."/>
            <person name="Riley R."/>
            <person name="Tritt A."/>
            <person name="Adam C."/>
            <person name="Daum C."/>
            <person name="Floudas D."/>
            <person name="Sun H."/>
            <person name="Yadav J.S."/>
            <person name="Pangilinan J."/>
            <person name="Larsson K.H."/>
            <person name="Matsuura K."/>
            <person name="Barry K."/>
            <person name="Labutti K."/>
            <person name="Kuo R."/>
            <person name="Ohm R.A."/>
            <person name="Bhattacharya S.S."/>
            <person name="Shirouzu T."/>
            <person name="Yoshinaga Y."/>
            <person name="Martin F.M."/>
            <person name="Grigoriev I.V."/>
            <person name="Hibbett D.S."/>
        </authorList>
    </citation>
    <scope>NUCLEOTIDE SEQUENCE [LARGE SCALE GENOMIC DNA]</scope>
    <source>
        <strain evidence="6 7">HHB12029</strain>
    </source>
</reference>
<name>A0A165QY12_EXIGL</name>
<dbReference type="Gene3D" id="4.10.240.10">
    <property type="entry name" value="Zn(2)-C6 fungal-type DNA-binding domain"/>
    <property type="match status" value="1"/>
</dbReference>
<evidence type="ECO:0000259" key="5">
    <source>
        <dbReference type="PROSITE" id="PS50048"/>
    </source>
</evidence>
<evidence type="ECO:0000256" key="4">
    <source>
        <dbReference type="SAM" id="MobiDB-lite"/>
    </source>
</evidence>
<proteinExistence type="predicted"/>
<evidence type="ECO:0000313" key="7">
    <source>
        <dbReference type="Proteomes" id="UP000077266"/>
    </source>
</evidence>
<evidence type="ECO:0000256" key="1">
    <source>
        <dbReference type="ARBA" id="ARBA00004123"/>
    </source>
</evidence>
<gene>
    <name evidence="6" type="ORF">EXIGLDRAFT_828140</name>
</gene>
<dbReference type="GO" id="GO:0005634">
    <property type="term" value="C:nucleus"/>
    <property type="evidence" value="ECO:0007669"/>
    <property type="project" value="UniProtKB-SubCell"/>
</dbReference>
<comment type="subcellular location">
    <subcellularLocation>
        <location evidence="1">Nucleus</location>
    </subcellularLocation>
</comment>
<feature type="compositionally biased region" description="Basic and acidic residues" evidence="4">
    <location>
        <begin position="38"/>
        <end position="51"/>
    </location>
</feature>
<dbReference type="PANTHER" id="PTHR31001">
    <property type="entry name" value="UNCHARACTERIZED TRANSCRIPTIONAL REGULATORY PROTEIN"/>
    <property type="match status" value="1"/>
</dbReference>
<protein>
    <recommendedName>
        <fullName evidence="5">Zn(2)-C6 fungal-type domain-containing protein</fullName>
    </recommendedName>
</protein>
<dbReference type="CDD" id="cd12148">
    <property type="entry name" value="fungal_TF_MHR"/>
    <property type="match status" value="1"/>
</dbReference>
<feature type="domain" description="Zn(2)-C6 fungal-type" evidence="5">
    <location>
        <begin position="62"/>
        <end position="91"/>
    </location>
</feature>
<dbReference type="SMART" id="SM00906">
    <property type="entry name" value="Fungal_trans"/>
    <property type="match status" value="1"/>
</dbReference>
<feature type="region of interest" description="Disordered" evidence="4">
    <location>
        <begin position="717"/>
        <end position="740"/>
    </location>
</feature>
<dbReference type="Pfam" id="PF00172">
    <property type="entry name" value="Zn_clus"/>
    <property type="match status" value="1"/>
</dbReference>
<feature type="region of interest" description="Disordered" evidence="4">
    <location>
        <begin position="1"/>
        <end position="54"/>
    </location>
</feature>
<dbReference type="OrthoDB" id="4934715at2759"/>
<dbReference type="InterPro" id="IPR007219">
    <property type="entry name" value="XnlR_reg_dom"/>
</dbReference>
<evidence type="ECO:0000256" key="3">
    <source>
        <dbReference type="ARBA" id="ARBA00023242"/>
    </source>
</evidence>
<dbReference type="GO" id="GO:0006351">
    <property type="term" value="P:DNA-templated transcription"/>
    <property type="evidence" value="ECO:0007669"/>
    <property type="project" value="InterPro"/>
</dbReference>
<organism evidence="6 7">
    <name type="scientific">Exidia glandulosa HHB12029</name>
    <dbReference type="NCBI Taxonomy" id="1314781"/>
    <lineage>
        <taxon>Eukaryota</taxon>
        <taxon>Fungi</taxon>
        <taxon>Dikarya</taxon>
        <taxon>Basidiomycota</taxon>
        <taxon>Agaricomycotina</taxon>
        <taxon>Agaricomycetes</taxon>
        <taxon>Auriculariales</taxon>
        <taxon>Exidiaceae</taxon>
        <taxon>Exidia</taxon>
    </lineage>
</organism>
<dbReference type="GO" id="GO:0008270">
    <property type="term" value="F:zinc ion binding"/>
    <property type="evidence" value="ECO:0007669"/>
    <property type="project" value="InterPro"/>
</dbReference>
<feature type="compositionally biased region" description="Polar residues" evidence="4">
    <location>
        <begin position="1"/>
        <end position="13"/>
    </location>
</feature>
<keyword evidence="3" id="KW-0539">Nucleus</keyword>
<dbReference type="STRING" id="1314781.A0A165QY12"/>
<dbReference type="CDD" id="cd00067">
    <property type="entry name" value="GAL4"/>
    <property type="match status" value="1"/>
</dbReference>
<dbReference type="InterPro" id="IPR036864">
    <property type="entry name" value="Zn2-C6_fun-type_DNA-bd_sf"/>
</dbReference>
<dbReference type="AlphaFoldDB" id="A0A165QY12"/>
<dbReference type="SUPFAM" id="SSF57701">
    <property type="entry name" value="Zn2/Cys6 DNA-binding domain"/>
    <property type="match status" value="1"/>
</dbReference>
<keyword evidence="7" id="KW-1185">Reference proteome</keyword>
<dbReference type="Pfam" id="PF04082">
    <property type="entry name" value="Fungal_trans"/>
    <property type="match status" value="1"/>
</dbReference>
<dbReference type="Proteomes" id="UP000077266">
    <property type="component" value="Unassembled WGS sequence"/>
</dbReference>
<dbReference type="InterPro" id="IPR001138">
    <property type="entry name" value="Zn2Cys6_DnaBD"/>
</dbReference>
<dbReference type="InParanoid" id="A0A165QY12"/>
<dbReference type="GO" id="GO:0003677">
    <property type="term" value="F:DNA binding"/>
    <property type="evidence" value="ECO:0007669"/>
    <property type="project" value="InterPro"/>
</dbReference>
<keyword evidence="2" id="KW-0479">Metal-binding</keyword>
<dbReference type="EMBL" id="KV425882">
    <property type="protein sequence ID" value="KZW04224.1"/>
    <property type="molecule type" value="Genomic_DNA"/>
</dbReference>
<sequence>MPASPESQSPTISSKRKKTVAEVDGDEDSAKKKARTRVRSENDSHQHRRELSLSSATRTSFSCGECHRRKQKCDRQFPCSHCVARKVQHKCIPYTPGKPDQGDVHMRLSRLEQIIEIALPQYANADLNGDLPVHDRSISPTPDGENRETIAGILDSLPNGHHKPWIPESTPVPNGATPLFHQISSQIMPASLEEATPNDRLRSLIEECGVSPHKVSEIAQELPPEQLSDVLVQYYFKYINYTRYPIHEPDFRSAYESIRRQWPRVQASDVRFLPLLFVVLATAVRLAPERIAGDARERKLTSLRYYWSARRSMLIAAAVQTDCVELVLAQLLSARFLIFERRITECWSQLGAAVKTAQALSLHRDPAKTKMTPFQIEYHRRIWSYLYHADRTYSLILGRPYCVQDEYTTTQPPSNIEESMFNPDLAPGQELPLTTPTQSTYLILRHKLSYYVGLVVHHFQQVRKPSHYSEVMALDEEICKFTASLPPHFAMEPDTSLDATHEFLVVHRFIIITEIFFVRIALHRPYVLRRLESERYAQSRRICFDQAIKDFQFRHNFKQSVSRDVIASLGWAYREFQSAMISGIALVLDPHSPNAEILHTILDSFLADREGIIESRDPTSRREVRIIRFLKNKALSVRDGQTSVMQIDPALEAKQHADLLLGLQQGGAPGFMPAPMAANNALVAQVPASPFTALSMTPVNGAAMAASSPPFFNALRSPPFHMGSRSDGAGSHNTGSPIDDESAAQRLFDRWCNTMGGDSYGQFTDPVLSGWQSGQEPFSAFVSQPFVMDPEPRPVVSDGEGDGFWESLVSQIRPEANGPVRPTEA</sequence>
<evidence type="ECO:0000256" key="2">
    <source>
        <dbReference type="ARBA" id="ARBA00022723"/>
    </source>
</evidence>
<accession>A0A165QY12</accession>
<dbReference type="InterPro" id="IPR050613">
    <property type="entry name" value="Sec_Metabolite_Reg"/>
</dbReference>
<dbReference type="PROSITE" id="PS00463">
    <property type="entry name" value="ZN2_CY6_FUNGAL_1"/>
    <property type="match status" value="1"/>
</dbReference>